<name>A0A8R7V5T4_TRIUA</name>
<dbReference type="AlphaFoldDB" id="A0A8R7V5T4"/>
<accession>A0A8R7V5T4</accession>
<keyword evidence="2" id="KW-1185">Reference proteome</keyword>
<organism evidence="1 2">
    <name type="scientific">Triticum urartu</name>
    <name type="common">Red wild einkorn</name>
    <name type="synonym">Crithodium urartu</name>
    <dbReference type="NCBI Taxonomy" id="4572"/>
    <lineage>
        <taxon>Eukaryota</taxon>
        <taxon>Viridiplantae</taxon>
        <taxon>Streptophyta</taxon>
        <taxon>Embryophyta</taxon>
        <taxon>Tracheophyta</taxon>
        <taxon>Spermatophyta</taxon>
        <taxon>Magnoliopsida</taxon>
        <taxon>Liliopsida</taxon>
        <taxon>Poales</taxon>
        <taxon>Poaceae</taxon>
        <taxon>BOP clade</taxon>
        <taxon>Pooideae</taxon>
        <taxon>Triticodae</taxon>
        <taxon>Triticeae</taxon>
        <taxon>Triticinae</taxon>
        <taxon>Triticum</taxon>
    </lineage>
</organism>
<reference evidence="1" key="3">
    <citation type="submission" date="2022-06" db="UniProtKB">
        <authorList>
            <consortium name="EnsemblPlants"/>
        </authorList>
    </citation>
    <scope>IDENTIFICATION</scope>
</reference>
<sequence>YPPSLSLSLHSRAPSSHQLTLTLTRNRIRRALVAGSLTHRPGGRCVSSAPLRSRQPPPFHCLGFGCGVGRNRALLSDALFEPGGLVGRGQA</sequence>
<reference evidence="2" key="1">
    <citation type="journal article" date="2013" name="Nature">
        <title>Draft genome of the wheat A-genome progenitor Triticum urartu.</title>
        <authorList>
            <person name="Ling H.Q."/>
            <person name="Zhao S."/>
            <person name="Liu D."/>
            <person name="Wang J."/>
            <person name="Sun H."/>
            <person name="Zhang C."/>
            <person name="Fan H."/>
            <person name="Li D."/>
            <person name="Dong L."/>
            <person name="Tao Y."/>
            <person name="Gao C."/>
            <person name="Wu H."/>
            <person name="Li Y."/>
            <person name="Cui Y."/>
            <person name="Guo X."/>
            <person name="Zheng S."/>
            <person name="Wang B."/>
            <person name="Yu K."/>
            <person name="Liang Q."/>
            <person name="Yang W."/>
            <person name="Lou X."/>
            <person name="Chen J."/>
            <person name="Feng M."/>
            <person name="Jian J."/>
            <person name="Zhang X."/>
            <person name="Luo G."/>
            <person name="Jiang Y."/>
            <person name="Liu J."/>
            <person name="Wang Z."/>
            <person name="Sha Y."/>
            <person name="Zhang B."/>
            <person name="Wu H."/>
            <person name="Tang D."/>
            <person name="Shen Q."/>
            <person name="Xue P."/>
            <person name="Zou S."/>
            <person name="Wang X."/>
            <person name="Liu X."/>
            <person name="Wang F."/>
            <person name="Yang Y."/>
            <person name="An X."/>
            <person name="Dong Z."/>
            <person name="Zhang K."/>
            <person name="Zhang X."/>
            <person name="Luo M.C."/>
            <person name="Dvorak J."/>
            <person name="Tong Y."/>
            <person name="Wang J."/>
            <person name="Yang H."/>
            <person name="Li Z."/>
            <person name="Wang D."/>
            <person name="Zhang A."/>
            <person name="Wang J."/>
        </authorList>
    </citation>
    <scope>NUCLEOTIDE SEQUENCE</scope>
    <source>
        <strain evidence="2">cv. G1812</strain>
    </source>
</reference>
<reference evidence="1" key="2">
    <citation type="submission" date="2018-03" db="EMBL/GenBank/DDBJ databases">
        <title>The Triticum urartu genome reveals the dynamic nature of wheat genome evolution.</title>
        <authorList>
            <person name="Ling H."/>
            <person name="Ma B."/>
            <person name="Shi X."/>
            <person name="Liu H."/>
            <person name="Dong L."/>
            <person name="Sun H."/>
            <person name="Cao Y."/>
            <person name="Gao Q."/>
            <person name="Zheng S."/>
            <person name="Li Y."/>
            <person name="Yu Y."/>
            <person name="Du H."/>
            <person name="Qi M."/>
            <person name="Li Y."/>
            <person name="Yu H."/>
            <person name="Cui Y."/>
            <person name="Wang N."/>
            <person name="Chen C."/>
            <person name="Wu H."/>
            <person name="Zhao Y."/>
            <person name="Zhang J."/>
            <person name="Li Y."/>
            <person name="Zhou W."/>
            <person name="Zhang B."/>
            <person name="Hu W."/>
            <person name="Eijk M."/>
            <person name="Tang J."/>
            <person name="Witsenboer H."/>
            <person name="Zhao S."/>
            <person name="Li Z."/>
            <person name="Zhang A."/>
            <person name="Wang D."/>
            <person name="Liang C."/>
        </authorList>
    </citation>
    <scope>NUCLEOTIDE SEQUENCE [LARGE SCALE GENOMIC DNA]</scope>
    <source>
        <strain evidence="1">cv. G1812</strain>
    </source>
</reference>
<proteinExistence type="predicted"/>
<dbReference type="EnsemblPlants" id="TuG1812G0700004182.01.T01">
    <property type="protein sequence ID" value="TuG1812G0700004182.01.T01.cds242278"/>
    <property type="gene ID" value="TuG1812G0700004182.01"/>
</dbReference>
<dbReference type="Gramene" id="TuG1812G0700004182.01.T01">
    <property type="protein sequence ID" value="TuG1812G0700004182.01.T01.cds242278"/>
    <property type="gene ID" value="TuG1812G0700004182.01"/>
</dbReference>
<dbReference type="Proteomes" id="UP000015106">
    <property type="component" value="Chromosome 7"/>
</dbReference>
<protein>
    <submittedName>
        <fullName evidence="1">Uncharacterized protein</fullName>
    </submittedName>
</protein>
<evidence type="ECO:0000313" key="1">
    <source>
        <dbReference type="EnsemblPlants" id="TuG1812G0700004182.01.T01.cds242278"/>
    </source>
</evidence>
<evidence type="ECO:0000313" key="2">
    <source>
        <dbReference type="Proteomes" id="UP000015106"/>
    </source>
</evidence>